<keyword evidence="3" id="KW-0786">Thiamine pyrophosphate</keyword>
<protein>
    <submittedName>
        <fullName evidence="6">Pyruvate dehydrogenase (Acetyl-transferring) E1 component subunit alpha</fullName>
    </submittedName>
</protein>
<dbReference type="GO" id="GO:0000287">
    <property type="term" value="F:magnesium ion binding"/>
    <property type="evidence" value="ECO:0007669"/>
    <property type="project" value="UniProtKB-ARBA"/>
</dbReference>
<dbReference type="InterPro" id="IPR029061">
    <property type="entry name" value="THDP-binding"/>
</dbReference>
<dbReference type="AlphaFoldDB" id="A0A3E2DA23"/>
<dbReference type="Gene3D" id="3.40.50.970">
    <property type="match status" value="1"/>
</dbReference>
<dbReference type="PANTHER" id="PTHR43380">
    <property type="entry name" value="2-OXOISOVALERATE DEHYDROGENASE SUBUNIT ALPHA, MITOCHONDRIAL"/>
    <property type="match status" value="1"/>
</dbReference>
<keyword evidence="2" id="KW-0560">Oxidoreductase</keyword>
<evidence type="ECO:0000259" key="5">
    <source>
        <dbReference type="Pfam" id="PF00676"/>
    </source>
</evidence>
<comment type="cofactor">
    <cofactor evidence="1">
        <name>thiamine diphosphate</name>
        <dbReference type="ChEBI" id="CHEBI:58937"/>
    </cofactor>
</comment>
<evidence type="ECO:0000256" key="1">
    <source>
        <dbReference type="ARBA" id="ARBA00001964"/>
    </source>
</evidence>
<evidence type="ECO:0000256" key="4">
    <source>
        <dbReference type="SAM" id="MobiDB-lite"/>
    </source>
</evidence>
<sequence length="392" mass="42703">MKHGTLDQEEDVTENISADEGDPDPFVPPATHHPVNRPDPAMVRILDDQGRLTPHPDFPVELSDEDLVKALEMMTMVRRLDVEGTALQRHGELGLWPPHMGQEATQAGAWLALGDGDQVFPTYREQGLAHAMGVSVADILDSWNGKAHCAWDTVATHFSAYPVMIGSGTLHAVGYAMGIQRDVESGSARAAVLDFHGDGAMSEGDTNEAYVFAASMNAPVVFVCVNNQWAISEPTTVQSPTSLFRRAIGFGIPAVQVDGNDVVAMTAVLRSALDHARSGKGPVFVEAWTYRMGAHTTTDDPTRYRTAEEESTWGKADPIVRLQTYLQDRGVIDQEWLDGLAEREEAFGAEVRAAVHENPTPVMAELMSDVYAEPTPDVLADAEEIASWEEDN</sequence>
<evidence type="ECO:0000256" key="2">
    <source>
        <dbReference type="ARBA" id="ARBA00023002"/>
    </source>
</evidence>
<dbReference type="SUPFAM" id="SSF52518">
    <property type="entry name" value="Thiamin diphosphate-binding fold (THDP-binding)"/>
    <property type="match status" value="1"/>
</dbReference>
<reference evidence="6 7" key="1">
    <citation type="submission" date="2017-07" db="EMBL/GenBank/DDBJ databases">
        <authorList>
            <person name="Sun Z.S."/>
            <person name="Albrecht U."/>
            <person name="Echele G."/>
            <person name="Lee C.C."/>
        </authorList>
    </citation>
    <scope>NUCLEOTIDE SEQUENCE [LARGE SCALE GENOMIC DNA]</scope>
    <source>
        <strain evidence="6 7">P16-029</strain>
    </source>
</reference>
<comment type="caution">
    <text evidence="6">The sequence shown here is derived from an EMBL/GenBank/DDBJ whole genome shotgun (WGS) entry which is preliminary data.</text>
</comment>
<feature type="region of interest" description="Disordered" evidence="4">
    <location>
        <begin position="1"/>
        <end position="40"/>
    </location>
</feature>
<keyword evidence="6" id="KW-0670">Pyruvate</keyword>
<dbReference type="InterPro" id="IPR017596">
    <property type="entry name" value="PdhA/BkdA"/>
</dbReference>
<evidence type="ECO:0000313" key="6">
    <source>
        <dbReference type="EMBL" id="RFT42240.1"/>
    </source>
</evidence>
<dbReference type="InterPro" id="IPR001017">
    <property type="entry name" value="DH_E1"/>
</dbReference>
<dbReference type="GO" id="GO:0009083">
    <property type="term" value="P:branched-chain amino acid catabolic process"/>
    <property type="evidence" value="ECO:0007669"/>
    <property type="project" value="TreeGrafter"/>
</dbReference>
<dbReference type="NCBIfam" id="TIGR03181">
    <property type="entry name" value="PDH_E1_alph_x"/>
    <property type="match status" value="1"/>
</dbReference>
<organism evidence="6 7">
    <name type="scientific">Cutibacterium avidum</name>
    <dbReference type="NCBI Taxonomy" id="33010"/>
    <lineage>
        <taxon>Bacteria</taxon>
        <taxon>Bacillati</taxon>
        <taxon>Actinomycetota</taxon>
        <taxon>Actinomycetes</taxon>
        <taxon>Propionibacteriales</taxon>
        <taxon>Propionibacteriaceae</taxon>
        <taxon>Cutibacterium</taxon>
    </lineage>
</organism>
<dbReference type="InterPro" id="IPR050771">
    <property type="entry name" value="Alpha-ketoacid_DH_E1_comp"/>
</dbReference>
<dbReference type="Pfam" id="PF00676">
    <property type="entry name" value="E1_dh"/>
    <property type="match status" value="1"/>
</dbReference>
<name>A0A3E2DA23_9ACTN</name>
<dbReference type="GO" id="GO:0016624">
    <property type="term" value="F:oxidoreductase activity, acting on the aldehyde or oxo group of donors, disulfide as acceptor"/>
    <property type="evidence" value="ECO:0007669"/>
    <property type="project" value="InterPro"/>
</dbReference>
<proteinExistence type="predicted"/>
<feature type="domain" description="Dehydrogenase E1 component" evidence="5">
    <location>
        <begin position="72"/>
        <end position="345"/>
    </location>
</feature>
<evidence type="ECO:0000313" key="7">
    <source>
        <dbReference type="Proteomes" id="UP000259211"/>
    </source>
</evidence>
<feature type="compositionally biased region" description="Acidic residues" evidence="4">
    <location>
        <begin position="7"/>
        <end position="23"/>
    </location>
</feature>
<dbReference type="CDD" id="cd02000">
    <property type="entry name" value="TPP_E1_PDC_ADC_BCADC"/>
    <property type="match status" value="1"/>
</dbReference>
<gene>
    <name evidence="6" type="primary">pdhA</name>
    <name evidence="6" type="ORF">CHT91_11260</name>
</gene>
<accession>A0A3E2DA23</accession>
<evidence type="ECO:0000256" key="3">
    <source>
        <dbReference type="ARBA" id="ARBA00023052"/>
    </source>
</evidence>
<dbReference type="Proteomes" id="UP000259211">
    <property type="component" value="Unassembled WGS sequence"/>
</dbReference>
<dbReference type="PANTHER" id="PTHR43380:SF1">
    <property type="entry name" value="2-OXOISOVALERATE DEHYDROGENASE SUBUNIT ALPHA, MITOCHONDRIAL"/>
    <property type="match status" value="1"/>
</dbReference>
<dbReference type="EMBL" id="NOWI01000011">
    <property type="protein sequence ID" value="RFT42240.1"/>
    <property type="molecule type" value="Genomic_DNA"/>
</dbReference>